<evidence type="ECO:0000313" key="2">
    <source>
        <dbReference type="Proteomes" id="UP001602322"/>
    </source>
</evidence>
<comment type="caution">
    <text evidence="1">The sequence shown here is derived from an EMBL/GenBank/DDBJ whole genome shotgun (WGS) entry which is preliminary data.</text>
</comment>
<proteinExistence type="predicted"/>
<dbReference type="GO" id="GO:0032259">
    <property type="term" value="P:methylation"/>
    <property type="evidence" value="ECO:0007669"/>
    <property type="project" value="UniProtKB-KW"/>
</dbReference>
<dbReference type="RefSeq" id="WP_387906085.1">
    <property type="nucleotide sequence ID" value="NZ_JBIBEG010000007.1"/>
</dbReference>
<dbReference type="Gene3D" id="3.40.50.150">
    <property type="entry name" value="Vaccinia Virus protein VP39"/>
    <property type="match status" value="1"/>
</dbReference>
<keyword evidence="2" id="KW-1185">Reference proteome</keyword>
<dbReference type="SUPFAM" id="SSF53335">
    <property type="entry name" value="S-adenosyl-L-methionine-dependent methyltransferases"/>
    <property type="match status" value="1"/>
</dbReference>
<dbReference type="EMBL" id="JBIBEG010000007">
    <property type="protein sequence ID" value="MFF5898933.1"/>
    <property type="molecule type" value="Genomic_DNA"/>
</dbReference>
<organism evidence="1 2">
    <name type="scientific">Streptomyces argenteolus</name>
    <dbReference type="NCBI Taxonomy" id="67274"/>
    <lineage>
        <taxon>Bacteria</taxon>
        <taxon>Bacillati</taxon>
        <taxon>Actinomycetota</taxon>
        <taxon>Actinomycetes</taxon>
        <taxon>Kitasatosporales</taxon>
        <taxon>Streptomycetaceae</taxon>
        <taxon>Streptomyces</taxon>
    </lineage>
</organism>
<keyword evidence="1" id="KW-0489">Methyltransferase</keyword>
<reference evidence="1 2" key="1">
    <citation type="submission" date="2024-10" db="EMBL/GenBank/DDBJ databases">
        <title>The Natural Products Discovery Center: Release of the First 8490 Sequenced Strains for Exploring Actinobacteria Biosynthetic Diversity.</title>
        <authorList>
            <person name="Kalkreuter E."/>
            <person name="Kautsar S.A."/>
            <person name="Yang D."/>
            <person name="Bader C.D."/>
            <person name="Teijaro C.N."/>
            <person name="Fluegel L."/>
            <person name="Davis C.M."/>
            <person name="Simpson J.R."/>
            <person name="Lauterbach L."/>
            <person name="Steele A.D."/>
            <person name="Gui C."/>
            <person name="Meng S."/>
            <person name="Li G."/>
            <person name="Viehrig K."/>
            <person name="Ye F."/>
            <person name="Su P."/>
            <person name="Kiefer A.F."/>
            <person name="Nichols A."/>
            <person name="Cepeda A.J."/>
            <person name="Yan W."/>
            <person name="Fan B."/>
            <person name="Jiang Y."/>
            <person name="Adhikari A."/>
            <person name="Zheng C.-J."/>
            <person name="Schuster L."/>
            <person name="Cowan T.M."/>
            <person name="Smanski M.J."/>
            <person name="Chevrette M.G."/>
            <person name="De Carvalho L.P.S."/>
            <person name="Shen B."/>
        </authorList>
    </citation>
    <scope>NUCLEOTIDE SEQUENCE [LARGE SCALE GENOMIC DNA]</scope>
    <source>
        <strain evidence="1 2">NPDC012540</strain>
    </source>
</reference>
<dbReference type="PIRSF" id="PIRSF017393">
    <property type="entry name" value="MTase_SAV2177"/>
    <property type="match status" value="1"/>
</dbReference>
<name>A0ABW6XA48_9ACTN</name>
<keyword evidence="1" id="KW-0808">Transferase</keyword>
<dbReference type="InterPro" id="IPR006764">
    <property type="entry name" value="SAM_dep_MeTrfase_SAV2177_type"/>
</dbReference>
<protein>
    <submittedName>
        <fullName evidence="1">SAM-dependent methyltransferase</fullName>
        <ecNumber evidence="1">2.1.1.-</ecNumber>
    </submittedName>
</protein>
<sequence>MSEYPQSSGAPADAQLSERIDTTRPHSARFWNYFVGGKDNYEVDREIGEQIRTFFPGLVDVAVAGRQFLRRSVRHLVEERGIRQFLDIGTGLPTADNTHQVAQSFAPEARVVYVDNDPLVLAHARALLTSTPEGATDYIDADLYDPQAVLAEAAKTLDFDRPVALMLLGILGHADDFGHARDIVGRLMAGLPSGSHLVVYDGTRTSEGMIAAEEAYIESGAVPYYVREPDEIATLFDGLRWVEPGFVRLSEWHPDADSATVPADVDAFGGVGYKE</sequence>
<dbReference type="Pfam" id="PF04672">
    <property type="entry name" value="Methyltransf_19"/>
    <property type="match status" value="1"/>
</dbReference>
<dbReference type="Proteomes" id="UP001602322">
    <property type="component" value="Unassembled WGS sequence"/>
</dbReference>
<dbReference type="GO" id="GO:0008168">
    <property type="term" value="F:methyltransferase activity"/>
    <property type="evidence" value="ECO:0007669"/>
    <property type="project" value="UniProtKB-KW"/>
</dbReference>
<dbReference type="EC" id="2.1.1.-" evidence="1"/>
<evidence type="ECO:0000313" key="1">
    <source>
        <dbReference type="EMBL" id="MFF5898933.1"/>
    </source>
</evidence>
<dbReference type="InterPro" id="IPR029063">
    <property type="entry name" value="SAM-dependent_MTases_sf"/>
</dbReference>
<gene>
    <name evidence="1" type="ORF">ACFY8O_23835</name>
</gene>
<accession>A0ABW6XA48</accession>